<dbReference type="HOGENOM" id="CLU_2622467_0_0_1"/>
<dbReference type="VEuPathDB" id="FungiDB:LEMA_P095520.1"/>
<name>E5A3D0_LEPMJ</name>
<dbReference type="GeneID" id="13286285"/>
<feature type="compositionally biased region" description="Polar residues" evidence="1">
    <location>
        <begin position="1"/>
        <end position="10"/>
    </location>
</feature>
<reference evidence="3" key="1">
    <citation type="journal article" date="2011" name="Nat. Commun.">
        <title>Effector diversification within compartments of the Leptosphaeria maculans genome affected by Repeat-Induced Point mutations.</title>
        <authorList>
            <person name="Rouxel T."/>
            <person name="Grandaubert J."/>
            <person name="Hane J.K."/>
            <person name="Hoede C."/>
            <person name="van de Wouw A.P."/>
            <person name="Couloux A."/>
            <person name="Dominguez V."/>
            <person name="Anthouard V."/>
            <person name="Bally P."/>
            <person name="Bourras S."/>
            <person name="Cozijnsen A.J."/>
            <person name="Ciuffetti L.M."/>
            <person name="Degrave A."/>
            <person name="Dilmaghani A."/>
            <person name="Duret L."/>
            <person name="Fudal I."/>
            <person name="Goodwin S.B."/>
            <person name="Gout L."/>
            <person name="Glaser N."/>
            <person name="Linglin J."/>
            <person name="Kema G.H.J."/>
            <person name="Lapalu N."/>
            <person name="Lawrence C.B."/>
            <person name="May K."/>
            <person name="Meyer M."/>
            <person name="Ollivier B."/>
            <person name="Poulain J."/>
            <person name="Schoch C.L."/>
            <person name="Simon A."/>
            <person name="Spatafora J.W."/>
            <person name="Stachowiak A."/>
            <person name="Turgeon B.G."/>
            <person name="Tyler B.M."/>
            <person name="Vincent D."/>
            <person name="Weissenbach J."/>
            <person name="Amselem J."/>
            <person name="Quesneville H."/>
            <person name="Oliver R.P."/>
            <person name="Wincker P."/>
            <person name="Balesdent M.-H."/>
            <person name="Howlett B.J."/>
        </authorList>
    </citation>
    <scope>NUCLEOTIDE SEQUENCE [LARGE SCALE GENOMIC DNA]</scope>
    <source>
        <strain evidence="3">JN3 / isolate v23.1.3 / race Av1-4-5-6-7-8</strain>
    </source>
</reference>
<gene>
    <name evidence="2" type="ORF">LEMA_P095520.1</name>
</gene>
<evidence type="ECO:0000313" key="2">
    <source>
        <dbReference type="EMBL" id="CBX98143.1"/>
    </source>
</evidence>
<accession>E5A3D0</accession>
<organism evidence="3">
    <name type="scientific">Leptosphaeria maculans (strain JN3 / isolate v23.1.3 / race Av1-4-5-6-7-8)</name>
    <name type="common">Blackleg fungus</name>
    <name type="synonym">Phoma lingam</name>
    <dbReference type="NCBI Taxonomy" id="985895"/>
    <lineage>
        <taxon>Eukaryota</taxon>
        <taxon>Fungi</taxon>
        <taxon>Dikarya</taxon>
        <taxon>Ascomycota</taxon>
        <taxon>Pezizomycotina</taxon>
        <taxon>Dothideomycetes</taxon>
        <taxon>Pleosporomycetidae</taxon>
        <taxon>Pleosporales</taxon>
        <taxon>Pleosporineae</taxon>
        <taxon>Leptosphaeriaceae</taxon>
        <taxon>Plenodomus</taxon>
        <taxon>Plenodomus lingam/Leptosphaeria maculans species complex</taxon>
    </lineage>
</organism>
<dbReference type="AlphaFoldDB" id="E5A3D0"/>
<dbReference type="Proteomes" id="UP000002668">
    <property type="component" value="Genome"/>
</dbReference>
<evidence type="ECO:0000256" key="1">
    <source>
        <dbReference type="SAM" id="MobiDB-lite"/>
    </source>
</evidence>
<evidence type="ECO:0000313" key="3">
    <source>
        <dbReference type="Proteomes" id="UP000002668"/>
    </source>
</evidence>
<proteinExistence type="predicted"/>
<dbReference type="EMBL" id="FP929133">
    <property type="protein sequence ID" value="CBX98143.1"/>
    <property type="molecule type" value="Genomic_DNA"/>
</dbReference>
<protein>
    <submittedName>
        <fullName evidence="2">Predicted protein</fullName>
    </submittedName>
</protein>
<feature type="region of interest" description="Disordered" evidence="1">
    <location>
        <begin position="1"/>
        <end position="24"/>
    </location>
</feature>
<keyword evidence="3" id="KW-1185">Reference proteome</keyword>
<sequence>MHNPSKSISPCPNRDRQRSPIRRHSQHANLWMRIVALLDFEATQPISEAEWTRLWLAHAQDRPGDWIKARETMGYRIQ</sequence>
<dbReference type="InParanoid" id="E5A3D0"/>